<proteinExistence type="predicted"/>
<feature type="transmembrane region" description="Helical" evidence="1">
    <location>
        <begin position="21"/>
        <end position="39"/>
    </location>
</feature>
<gene>
    <name evidence="2" type="ORF">GO499_13615</name>
</gene>
<organism evidence="2 3">
    <name type="scientific">Algicella marina</name>
    <dbReference type="NCBI Taxonomy" id="2683284"/>
    <lineage>
        <taxon>Bacteria</taxon>
        <taxon>Pseudomonadati</taxon>
        <taxon>Pseudomonadota</taxon>
        <taxon>Alphaproteobacteria</taxon>
        <taxon>Rhodobacterales</taxon>
        <taxon>Paracoccaceae</taxon>
        <taxon>Algicella</taxon>
    </lineage>
</organism>
<evidence type="ECO:0000256" key="1">
    <source>
        <dbReference type="SAM" id="Phobius"/>
    </source>
</evidence>
<sequence>MEFILWPLLFYAAVVLMPRGVGPWVVLGVGTVIVGMMFWQMVVNYPPSNDPQAGVGQGMAAVLVLMCGGGLAGGALVQGARAAMPRDVRGWAVFYWMLAAVGWVVIFLPFVILE</sequence>
<keyword evidence="1" id="KW-0472">Membrane</keyword>
<feature type="transmembrane region" description="Helical" evidence="1">
    <location>
        <begin position="92"/>
        <end position="113"/>
    </location>
</feature>
<dbReference type="Proteomes" id="UP000464495">
    <property type="component" value="Chromosome"/>
</dbReference>
<dbReference type="KEGG" id="amaq:GO499_13615"/>
<keyword evidence="3" id="KW-1185">Reference proteome</keyword>
<name>A0A6P1T308_9RHOB</name>
<keyword evidence="1" id="KW-0812">Transmembrane</keyword>
<reference evidence="2 3" key="1">
    <citation type="submission" date="2019-12" db="EMBL/GenBank/DDBJ databases">
        <title>Complete genome sequence of Algicella marina strain 9Alg 56(T) isolated from the red alga Tichocarpus crinitus.</title>
        <authorList>
            <person name="Kim S.-G."/>
            <person name="Nedashkovskaya O.I."/>
        </authorList>
    </citation>
    <scope>NUCLEOTIDE SEQUENCE [LARGE SCALE GENOMIC DNA]</scope>
    <source>
        <strain evidence="2 3">9Alg 56</strain>
    </source>
</reference>
<dbReference type="AlphaFoldDB" id="A0A6P1T308"/>
<dbReference type="EMBL" id="CP046620">
    <property type="protein sequence ID" value="QHQ36131.1"/>
    <property type="molecule type" value="Genomic_DNA"/>
</dbReference>
<dbReference type="RefSeq" id="WP_161862682.1">
    <property type="nucleotide sequence ID" value="NZ_CP046620.1"/>
</dbReference>
<feature type="transmembrane region" description="Helical" evidence="1">
    <location>
        <begin position="59"/>
        <end position="80"/>
    </location>
</feature>
<evidence type="ECO:0000313" key="2">
    <source>
        <dbReference type="EMBL" id="QHQ36131.1"/>
    </source>
</evidence>
<keyword evidence="1" id="KW-1133">Transmembrane helix</keyword>
<accession>A0A6P1T308</accession>
<evidence type="ECO:0000313" key="3">
    <source>
        <dbReference type="Proteomes" id="UP000464495"/>
    </source>
</evidence>
<protein>
    <submittedName>
        <fullName evidence="2">Uncharacterized protein</fullName>
    </submittedName>
</protein>